<evidence type="ECO:0000256" key="8">
    <source>
        <dbReference type="ARBA" id="ARBA00023273"/>
    </source>
</evidence>
<evidence type="ECO:0000256" key="9">
    <source>
        <dbReference type="SAM" id="Coils"/>
    </source>
</evidence>
<keyword evidence="3" id="KW-0963">Cytoplasm</keyword>
<reference evidence="10" key="1">
    <citation type="submission" date="2021-01" db="EMBL/GenBank/DDBJ databases">
        <authorList>
            <person name="Corre E."/>
            <person name="Pelletier E."/>
            <person name="Niang G."/>
            <person name="Scheremetjew M."/>
            <person name="Finn R."/>
            <person name="Kale V."/>
            <person name="Holt S."/>
            <person name="Cochrane G."/>
            <person name="Meng A."/>
            <person name="Brown T."/>
            <person name="Cohen L."/>
        </authorList>
    </citation>
    <scope>NUCLEOTIDE SEQUENCE</scope>
    <source>
        <strain evidence="10">CCMP443</strain>
    </source>
</reference>
<accession>A0A7S0YTW0</accession>
<evidence type="ECO:0000256" key="7">
    <source>
        <dbReference type="ARBA" id="ARBA00023212"/>
    </source>
</evidence>
<feature type="coiled-coil region" evidence="9">
    <location>
        <begin position="5"/>
        <end position="53"/>
    </location>
</feature>
<gene>
    <name evidence="10" type="ORF">HTEP1355_LOCUS7566</name>
</gene>
<dbReference type="PANTHER" id="PTHR14885">
    <property type="entry name" value="CILIA- AND FLAGELLA-ASSOCIATED PROTEIN 43-RELATED"/>
    <property type="match status" value="1"/>
</dbReference>
<dbReference type="GO" id="GO:0060271">
    <property type="term" value="P:cilium assembly"/>
    <property type="evidence" value="ECO:0007669"/>
    <property type="project" value="TreeGrafter"/>
</dbReference>
<dbReference type="EMBL" id="HBFN01013143">
    <property type="protein sequence ID" value="CAD8793590.1"/>
    <property type="molecule type" value="Transcribed_RNA"/>
</dbReference>
<organism evidence="10">
    <name type="scientific">Hemiselmis tepida</name>
    <dbReference type="NCBI Taxonomy" id="464990"/>
    <lineage>
        <taxon>Eukaryota</taxon>
        <taxon>Cryptophyceae</taxon>
        <taxon>Cryptomonadales</taxon>
        <taxon>Hemiselmidaceae</taxon>
        <taxon>Hemiselmis</taxon>
    </lineage>
</organism>
<dbReference type="GO" id="GO:0005930">
    <property type="term" value="C:axoneme"/>
    <property type="evidence" value="ECO:0007669"/>
    <property type="project" value="TreeGrafter"/>
</dbReference>
<dbReference type="PANTHER" id="PTHR14885:SF1">
    <property type="entry name" value="CILIA- AND FLAGELLA-ASSOCIATED PROTEIN 43"/>
    <property type="match status" value="1"/>
</dbReference>
<evidence type="ECO:0000313" key="10">
    <source>
        <dbReference type="EMBL" id="CAD8793590.1"/>
    </source>
</evidence>
<keyword evidence="5" id="KW-0677">Repeat</keyword>
<evidence type="ECO:0000256" key="5">
    <source>
        <dbReference type="ARBA" id="ARBA00022737"/>
    </source>
</evidence>
<proteinExistence type="predicted"/>
<evidence type="ECO:0000256" key="6">
    <source>
        <dbReference type="ARBA" id="ARBA00023054"/>
    </source>
</evidence>
<sequence>MRERKIDMEIEVKRMANRLLQLNQRLSELLAVHEDSQAQYQMAQDELRRLQDEGESEQYDLVMLFKVKQGTVEIDMETVMDEASDGAMVEVGSINTLNTAVRALGKEKVVTMGETKDFKSKIHATNWDIECLDFKAEEVADNTRFYQLLWVTKDLQATIKGGDEGRKAAENATLEKQMKHCKKLHDLKVEDMKKRLFKGHKQIREKELENGKLDEYVQDLAVSVAQREKIIRVRESDANAVDDDEYKMQEIVWRRLVLEEARQQSEDIAILKAEVDRLRQRTFPSFAKSWQARNGL</sequence>
<keyword evidence="6 9" id="KW-0175">Coiled coil</keyword>
<comment type="subcellular location">
    <subcellularLocation>
        <location evidence="1">Cell projection</location>
        <location evidence="1">Cilium</location>
    </subcellularLocation>
    <subcellularLocation>
        <location evidence="2">Cytoplasm</location>
        <location evidence="2">Cytoskeleton</location>
    </subcellularLocation>
</comment>
<evidence type="ECO:0000256" key="3">
    <source>
        <dbReference type="ARBA" id="ARBA00022490"/>
    </source>
</evidence>
<keyword evidence="4" id="KW-0853">WD repeat</keyword>
<evidence type="ECO:0000256" key="4">
    <source>
        <dbReference type="ARBA" id="ARBA00022574"/>
    </source>
</evidence>
<evidence type="ECO:0000256" key="1">
    <source>
        <dbReference type="ARBA" id="ARBA00004138"/>
    </source>
</evidence>
<keyword evidence="8" id="KW-0966">Cell projection</keyword>
<evidence type="ECO:0000256" key="2">
    <source>
        <dbReference type="ARBA" id="ARBA00004245"/>
    </source>
</evidence>
<dbReference type="AlphaFoldDB" id="A0A7S0YTW0"/>
<protein>
    <submittedName>
        <fullName evidence="10">Uncharacterized protein</fullName>
    </submittedName>
</protein>
<name>A0A7S0YTW0_9CRYP</name>
<keyword evidence="7" id="KW-0206">Cytoskeleton</keyword>
<dbReference type="Pfam" id="PF25828">
    <property type="entry name" value="CC_Cfap43"/>
    <property type="match status" value="1"/>
</dbReference>